<name>A0A424YFS2_9FIRM</name>
<comment type="caution">
    <text evidence="2">The sequence shown here is derived from an EMBL/GenBank/DDBJ whole genome shotgun (WGS) entry which is preliminary data.</text>
</comment>
<gene>
    <name evidence="2" type="ORF">D5R97_03815</name>
</gene>
<dbReference type="Proteomes" id="UP000285138">
    <property type="component" value="Unassembled WGS sequence"/>
</dbReference>
<protein>
    <submittedName>
        <fullName evidence="2">Uncharacterized protein</fullName>
    </submittedName>
</protein>
<dbReference type="AlphaFoldDB" id="A0A424YFS2"/>
<sequence length="73" mass="8328">MSEDKKPDDPKKLKNKNNLKNNQEAPVTCAFPRDKFNSQAARQWMKNQGGKGQEKNLSANKRTLLRLFGAKKP</sequence>
<evidence type="ECO:0000256" key="1">
    <source>
        <dbReference type="SAM" id="MobiDB-lite"/>
    </source>
</evidence>
<reference evidence="2 3" key="1">
    <citation type="submission" date="2018-08" db="EMBL/GenBank/DDBJ databases">
        <title>The metabolism and importance of syntrophic acetate oxidation coupled to methane or sulfide production in haloalkaline environments.</title>
        <authorList>
            <person name="Timmers P.H.A."/>
            <person name="Vavourakis C.D."/>
            <person name="Sorokin D.Y."/>
            <person name="Sinninghe Damste J.S."/>
            <person name="Muyzer G."/>
            <person name="Stams A.J.M."/>
            <person name="Plugge C.M."/>
        </authorList>
    </citation>
    <scope>NUCLEOTIDE SEQUENCE [LARGE SCALE GENOMIC DNA]</scope>
    <source>
        <strain evidence="2">MSAO_Bac1</strain>
    </source>
</reference>
<organism evidence="2 3">
    <name type="scientific">Candidatus Syntrophonatronum acetioxidans</name>
    <dbReference type="NCBI Taxonomy" id="1795816"/>
    <lineage>
        <taxon>Bacteria</taxon>
        <taxon>Bacillati</taxon>
        <taxon>Bacillota</taxon>
        <taxon>Clostridia</taxon>
        <taxon>Eubacteriales</taxon>
        <taxon>Syntrophomonadaceae</taxon>
        <taxon>Candidatus Syntrophonatronum</taxon>
    </lineage>
</organism>
<evidence type="ECO:0000313" key="2">
    <source>
        <dbReference type="EMBL" id="RQD76721.1"/>
    </source>
</evidence>
<evidence type="ECO:0000313" key="3">
    <source>
        <dbReference type="Proteomes" id="UP000285138"/>
    </source>
</evidence>
<dbReference type="EMBL" id="QZAA01000111">
    <property type="protein sequence ID" value="RQD76721.1"/>
    <property type="molecule type" value="Genomic_DNA"/>
</dbReference>
<proteinExistence type="predicted"/>
<feature type="compositionally biased region" description="Basic and acidic residues" evidence="1">
    <location>
        <begin position="1"/>
        <end position="12"/>
    </location>
</feature>
<accession>A0A424YFS2</accession>
<feature type="region of interest" description="Disordered" evidence="1">
    <location>
        <begin position="1"/>
        <end position="27"/>
    </location>
</feature>